<comment type="caution">
    <text evidence="1">The sequence shown here is derived from an EMBL/GenBank/DDBJ whole genome shotgun (WGS) entry which is preliminary data.</text>
</comment>
<evidence type="ECO:0000313" key="2">
    <source>
        <dbReference type="Proteomes" id="UP001283361"/>
    </source>
</evidence>
<sequence length="109" mass="11788">MRHTREFVINRHCASAEAISTVCADSRSAQSGGLGWLIYLSACSSPGTVVVDSACSVGLSGKSGNCRKVNKWQMSDTAQVGCFGACRLRRMWPAVFSSRLTITLQRPFV</sequence>
<proteinExistence type="predicted"/>
<dbReference type="EMBL" id="JAWDGP010002895">
    <property type="protein sequence ID" value="KAK3778654.1"/>
    <property type="molecule type" value="Genomic_DNA"/>
</dbReference>
<accession>A0AAE0ZZV5</accession>
<protein>
    <submittedName>
        <fullName evidence="1">Uncharacterized protein</fullName>
    </submittedName>
</protein>
<reference evidence="1" key="1">
    <citation type="journal article" date="2023" name="G3 (Bethesda)">
        <title>A reference genome for the long-term kleptoplast-retaining sea slug Elysia crispata morphotype clarki.</title>
        <authorList>
            <person name="Eastman K.E."/>
            <person name="Pendleton A.L."/>
            <person name="Shaikh M.A."/>
            <person name="Suttiyut T."/>
            <person name="Ogas R."/>
            <person name="Tomko P."/>
            <person name="Gavelis G."/>
            <person name="Widhalm J.R."/>
            <person name="Wisecaver J.H."/>
        </authorList>
    </citation>
    <scope>NUCLEOTIDE SEQUENCE</scope>
    <source>
        <strain evidence="1">ECLA1</strain>
    </source>
</reference>
<organism evidence="1 2">
    <name type="scientific">Elysia crispata</name>
    <name type="common">lettuce slug</name>
    <dbReference type="NCBI Taxonomy" id="231223"/>
    <lineage>
        <taxon>Eukaryota</taxon>
        <taxon>Metazoa</taxon>
        <taxon>Spiralia</taxon>
        <taxon>Lophotrochozoa</taxon>
        <taxon>Mollusca</taxon>
        <taxon>Gastropoda</taxon>
        <taxon>Heterobranchia</taxon>
        <taxon>Euthyneura</taxon>
        <taxon>Panpulmonata</taxon>
        <taxon>Sacoglossa</taxon>
        <taxon>Placobranchoidea</taxon>
        <taxon>Plakobranchidae</taxon>
        <taxon>Elysia</taxon>
    </lineage>
</organism>
<dbReference type="AlphaFoldDB" id="A0AAE0ZZV5"/>
<keyword evidence="2" id="KW-1185">Reference proteome</keyword>
<dbReference type="Proteomes" id="UP001283361">
    <property type="component" value="Unassembled WGS sequence"/>
</dbReference>
<evidence type="ECO:0000313" key="1">
    <source>
        <dbReference type="EMBL" id="KAK3778654.1"/>
    </source>
</evidence>
<name>A0AAE0ZZV5_9GAST</name>
<gene>
    <name evidence="1" type="ORF">RRG08_012928</name>
</gene>